<comment type="similarity">
    <text evidence="2">Belongs to the galactose-3-O-sulfotransferase family.</text>
</comment>
<evidence type="ECO:0000256" key="7">
    <source>
        <dbReference type="ARBA" id="ARBA00023034"/>
    </source>
</evidence>
<dbReference type="InterPro" id="IPR009729">
    <property type="entry name" value="Gal-3-0_sulfotransfrase"/>
</dbReference>
<evidence type="ECO:0000256" key="9">
    <source>
        <dbReference type="ARBA" id="ARBA00023180"/>
    </source>
</evidence>
<dbReference type="OrthoDB" id="514299at2759"/>
<dbReference type="GO" id="GO:0001733">
    <property type="term" value="F:galactosylceramide sulfotransferase activity"/>
    <property type="evidence" value="ECO:0007669"/>
    <property type="project" value="UniProtKB-EC"/>
</dbReference>
<dbReference type="Gene3D" id="3.40.50.300">
    <property type="entry name" value="P-loop containing nucleotide triphosphate hydrolases"/>
    <property type="match status" value="1"/>
</dbReference>
<dbReference type="EC" id="2.8.2.11" evidence="10"/>
<evidence type="ECO:0000256" key="2">
    <source>
        <dbReference type="ARBA" id="ARBA00008124"/>
    </source>
</evidence>
<keyword evidence="3 10" id="KW-0808">Transferase</keyword>
<keyword evidence="5" id="KW-0735">Signal-anchor</keyword>
<keyword evidence="8" id="KW-0472">Membrane</keyword>
<reference evidence="10" key="1">
    <citation type="submission" date="2018-11" db="EMBL/GenBank/DDBJ databases">
        <authorList>
            <person name="Alioto T."/>
            <person name="Alioto T."/>
        </authorList>
    </citation>
    <scope>NUCLEOTIDE SEQUENCE</scope>
</reference>
<evidence type="ECO:0000313" key="10">
    <source>
        <dbReference type="EMBL" id="VDI65119.1"/>
    </source>
</evidence>
<dbReference type="GO" id="GO:0009247">
    <property type="term" value="P:glycolipid biosynthetic process"/>
    <property type="evidence" value="ECO:0007669"/>
    <property type="project" value="InterPro"/>
</dbReference>
<dbReference type="Pfam" id="PF06990">
    <property type="entry name" value="Gal-3-0_sulfotr"/>
    <property type="match status" value="1"/>
</dbReference>
<keyword evidence="7" id="KW-0333">Golgi apparatus</keyword>
<keyword evidence="4" id="KW-0812">Transmembrane</keyword>
<dbReference type="PANTHER" id="PTHR14647">
    <property type="entry name" value="GALACTOSE-3-O-SULFOTRANSFERASE"/>
    <property type="match status" value="1"/>
</dbReference>
<keyword evidence="11" id="KW-1185">Reference proteome</keyword>
<dbReference type="InterPro" id="IPR027417">
    <property type="entry name" value="P-loop_NTPase"/>
</dbReference>
<keyword evidence="9" id="KW-0325">Glycoprotein</keyword>
<comment type="caution">
    <text evidence="10">The sequence shown here is derived from an EMBL/GenBank/DDBJ whole genome shotgun (WGS) entry which is preliminary data.</text>
</comment>
<evidence type="ECO:0000256" key="4">
    <source>
        <dbReference type="ARBA" id="ARBA00022692"/>
    </source>
</evidence>
<evidence type="ECO:0000256" key="3">
    <source>
        <dbReference type="ARBA" id="ARBA00022679"/>
    </source>
</evidence>
<sequence>MKTSTMQVRLIICCFFLGSLIVIIQYTSRTNNFDYRRDVLERRISYDMGQQMVEYSEAVEKQLRSQKEGIHLTNLNLDAKSKRIAKLNESINKTQIKERIFNLERHDVTHDMHTKQAATKKVCSSPMTHVAFLKTHKTASSTIMSIMQRFGYFRNLTFVMPLKKIDQYRFNYIGEPGETISYENIIPKREEDEYDLLCNHVVYNEDAFQNTFPNDTFLFTIIREPLKQLISTVNYYGYTQQGYFAKILNQSLMNPMSDYLKSPWKFEPSNPHYSVTNNKMSIDLGLPVSQIRNGSFIKSYMERLNTKFELVLLQEYFDESLILLKRFTCWSFKDMIYMSKNIWPLHQNLNLSADDIDNHRKWNVADYALYETFYKLFWRKVLKEKEFFDEVYHFRRILQKVNIHCSNDKQSKSLSIFDSKWSPGFILTPDDCIFLKMNEKQFITVIHKRMISRAYPNGNNPFEQTTIEDDLAHLFQ</sequence>
<evidence type="ECO:0000256" key="5">
    <source>
        <dbReference type="ARBA" id="ARBA00022968"/>
    </source>
</evidence>
<dbReference type="Proteomes" id="UP000596742">
    <property type="component" value="Unassembled WGS sequence"/>
</dbReference>
<dbReference type="GO" id="GO:0000139">
    <property type="term" value="C:Golgi membrane"/>
    <property type="evidence" value="ECO:0007669"/>
    <property type="project" value="UniProtKB-SubCell"/>
</dbReference>
<name>A0A8B6GKG2_MYTGA</name>
<protein>
    <submittedName>
        <fullName evidence="10">Galactosylceramide sulfotransferase</fullName>
        <ecNumber evidence="10">2.8.2.11</ecNumber>
    </submittedName>
</protein>
<evidence type="ECO:0000256" key="8">
    <source>
        <dbReference type="ARBA" id="ARBA00023136"/>
    </source>
</evidence>
<proteinExistence type="inferred from homology"/>
<evidence type="ECO:0000256" key="6">
    <source>
        <dbReference type="ARBA" id="ARBA00022989"/>
    </source>
</evidence>
<evidence type="ECO:0000313" key="11">
    <source>
        <dbReference type="Proteomes" id="UP000596742"/>
    </source>
</evidence>
<accession>A0A8B6GKG2</accession>
<organism evidence="10 11">
    <name type="scientific">Mytilus galloprovincialis</name>
    <name type="common">Mediterranean mussel</name>
    <dbReference type="NCBI Taxonomy" id="29158"/>
    <lineage>
        <taxon>Eukaryota</taxon>
        <taxon>Metazoa</taxon>
        <taxon>Spiralia</taxon>
        <taxon>Lophotrochozoa</taxon>
        <taxon>Mollusca</taxon>
        <taxon>Bivalvia</taxon>
        <taxon>Autobranchia</taxon>
        <taxon>Pteriomorphia</taxon>
        <taxon>Mytilida</taxon>
        <taxon>Mytiloidea</taxon>
        <taxon>Mytilidae</taxon>
        <taxon>Mytilinae</taxon>
        <taxon>Mytilus</taxon>
    </lineage>
</organism>
<dbReference type="EMBL" id="UYJE01008585">
    <property type="protein sequence ID" value="VDI65119.1"/>
    <property type="molecule type" value="Genomic_DNA"/>
</dbReference>
<dbReference type="PANTHER" id="PTHR14647:SF87">
    <property type="entry name" value="PUTATIVE-RELATED"/>
    <property type="match status" value="1"/>
</dbReference>
<gene>
    <name evidence="10" type="ORF">MGAL_10B057399</name>
</gene>
<keyword evidence="6" id="KW-1133">Transmembrane helix</keyword>
<comment type="subcellular location">
    <subcellularLocation>
        <location evidence="1">Golgi apparatus membrane</location>
        <topology evidence="1">Single-pass type II membrane protein</topology>
    </subcellularLocation>
</comment>
<evidence type="ECO:0000256" key="1">
    <source>
        <dbReference type="ARBA" id="ARBA00004323"/>
    </source>
</evidence>
<dbReference type="AlphaFoldDB" id="A0A8B6GKG2"/>